<dbReference type="Pfam" id="PF07495">
    <property type="entry name" value="Y_Y_Y"/>
    <property type="match status" value="1"/>
</dbReference>
<dbReference type="Gene3D" id="2.60.40.10">
    <property type="entry name" value="Immunoglobulins"/>
    <property type="match status" value="1"/>
</dbReference>
<dbReference type="InterPro" id="IPR013783">
    <property type="entry name" value="Ig-like_fold"/>
</dbReference>
<dbReference type="Gene3D" id="3.30.70.270">
    <property type="match status" value="1"/>
</dbReference>
<evidence type="ECO:0000256" key="2">
    <source>
        <dbReference type="ARBA" id="ARBA00034247"/>
    </source>
</evidence>
<dbReference type="PROSITE" id="PS50887">
    <property type="entry name" value="GGDEF"/>
    <property type="match status" value="1"/>
</dbReference>
<dbReference type="InterPro" id="IPR011110">
    <property type="entry name" value="Reg_prop"/>
</dbReference>
<gene>
    <name evidence="6" type="ORF">SAMN02982985_04141</name>
</gene>
<comment type="catalytic activity">
    <reaction evidence="2">
        <text>2 GTP = 3',3'-c-di-GMP + 2 diphosphate</text>
        <dbReference type="Rhea" id="RHEA:24898"/>
        <dbReference type="ChEBI" id="CHEBI:33019"/>
        <dbReference type="ChEBI" id="CHEBI:37565"/>
        <dbReference type="ChEBI" id="CHEBI:58805"/>
        <dbReference type="EC" id="2.7.7.65"/>
    </reaction>
</comment>
<keyword evidence="7" id="KW-1185">Reference proteome</keyword>
<organism evidence="6 7">
    <name type="scientific">Rugamonas rubra</name>
    <dbReference type="NCBI Taxonomy" id="758825"/>
    <lineage>
        <taxon>Bacteria</taxon>
        <taxon>Pseudomonadati</taxon>
        <taxon>Pseudomonadota</taxon>
        <taxon>Betaproteobacteria</taxon>
        <taxon>Burkholderiales</taxon>
        <taxon>Oxalobacteraceae</taxon>
        <taxon>Telluria group</taxon>
        <taxon>Rugamonas</taxon>
    </lineage>
</organism>
<evidence type="ECO:0000313" key="6">
    <source>
        <dbReference type="EMBL" id="SFM46566.1"/>
    </source>
</evidence>
<dbReference type="PANTHER" id="PTHR45138:SF9">
    <property type="entry name" value="DIGUANYLATE CYCLASE DGCM-RELATED"/>
    <property type="match status" value="1"/>
</dbReference>
<dbReference type="SUPFAM" id="SSF55073">
    <property type="entry name" value="Nucleotide cyclase"/>
    <property type="match status" value="1"/>
</dbReference>
<keyword evidence="3" id="KW-0472">Membrane</keyword>
<dbReference type="GO" id="GO:0043709">
    <property type="term" value="P:cell adhesion involved in single-species biofilm formation"/>
    <property type="evidence" value="ECO:0007669"/>
    <property type="project" value="TreeGrafter"/>
</dbReference>
<keyword evidence="4" id="KW-0732">Signal</keyword>
<dbReference type="NCBIfam" id="TIGR00254">
    <property type="entry name" value="GGDEF"/>
    <property type="match status" value="1"/>
</dbReference>
<dbReference type="Proteomes" id="UP000199470">
    <property type="component" value="Unassembled WGS sequence"/>
</dbReference>
<evidence type="ECO:0000313" key="7">
    <source>
        <dbReference type="Proteomes" id="UP000199470"/>
    </source>
</evidence>
<dbReference type="Pfam" id="PF00990">
    <property type="entry name" value="GGDEF"/>
    <property type="match status" value="1"/>
</dbReference>
<evidence type="ECO:0000256" key="1">
    <source>
        <dbReference type="ARBA" id="ARBA00012528"/>
    </source>
</evidence>
<dbReference type="InterPro" id="IPR043128">
    <property type="entry name" value="Rev_trsase/Diguanyl_cyclase"/>
</dbReference>
<evidence type="ECO:0000256" key="4">
    <source>
        <dbReference type="SAM" id="SignalP"/>
    </source>
</evidence>
<dbReference type="EMBL" id="FOTW01000021">
    <property type="protein sequence ID" value="SFM46566.1"/>
    <property type="molecule type" value="Genomic_DNA"/>
</dbReference>
<sequence length="988" mass="105821">MRFPVVRQQVKPALPFIARCWRTLLTLLLFSQCCGAFAAAAGPEKALSQYKLDGWQTEQGLPQNAVSALQQTSDGYLWVGTLGGLARFDGVRFTTFDPAEFADIASLPVMGLMQDAQGTLWIGHNKGAARYRDGKFERAFAAPAKADQRVWSFAQDRAGVVWAATNHGLARWENGRATFYGKAAGLPTERLRALAFDRDGVLWIGTSGGGLVSYSAGQFRVFNPANGFPHLQVRAVLADPAGGVWAATAGGGLVRVRQGQFKTYTVADGLPTDQLTALARDARGQLWIGTWGGGVSRMVGERFSSLASANGLAGDHVWSLQADAHGEVWIGTWVSGLVRLHERPFDWLGVPEGLSNDNIRSVLHARDGVTWLATAGGGLNRIEGNTVTTLGKKQGLPSDEISSLLETRDGALWVGSYTAGAARLAQGRVAVYGSAQGLPSAEVRVLFQDRQGTIWAGTQSGLARFTGAGFVPLREAGAPTGSVAAIAEERDGTLWFGTAGEGLARYRGGVFKTLGTADGLLSNWIMSLHLDSAGSLWIGSNGDGLNRLRDGRLSSIRPADGLWDGTCLGILEDGAGQLWVTSNRGFFRAALSELNAFADGRAGKVASTGYGPGDAMRSTTFAGGLQPAGALDQAGRLLLPSTKGLVIVDPRRLPPAERPPGTRLERVLVNGGGSGRPATAGLTLPPGAATLAIQYSAVTLLDAERVRFRYQMEGLTRDWIDAGMNREVSFPALSHGVYRFRLRASLDGKRWSEPGPALAIVIQPFFYQTTWFAVLLTGATLAVLLGLFRLRLHRLRLRQVHMERLVAQKTEALRQANEHLSRLSFLDGLTGLANRRRFDQVLREEWSRACRAGTPLALIIADIDYFKRYNDALGHPEGDRCLAAVAGVLISHARRAADLAARYGGEEFVMLIPGVDQAAALLVAESLRAACEALAIAHPDSPVAPVVTLSLGVAVCIPSNEAAMPSLLRDADTALYRAKHEGRNRVRG</sequence>
<dbReference type="Gene3D" id="2.130.10.10">
    <property type="entry name" value="YVTN repeat-like/Quinoprotein amine dehydrogenase"/>
    <property type="match status" value="3"/>
</dbReference>
<accession>A0A1I4R3M7</accession>
<dbReference type="InterPro" id="IPR015943">
    <property type="entry name" value="WD40/YVTN_repeat-like_dom_sf"/>
</dbReference>
<dbReference type="Pfam" id="PF07494">
    <property type="entry name" value="Reg_prop"/>
    <property type="match status" value="7"/>
</dbReference>
<proteinExistence type="predicted"/>
<dbReference type="SUPFAM" id="SSF63829">
    <property type="entry name" value="Calcium-dependent phosphotriesterase"/>
    <property type="match status" value="2"/>
</dbReference>
<dbReference type="EC" id="2.7.7.65" evidence="1"/>
<protein>
    <recommendedName>
        <fullName evidence="1">diguanylate cyclase</fullName>
        <ecNumber evidence="1">2.7.7.65</ecNumber>
    </recommendedName>
</protein>
<dbReference type="InterPro" id="IPR011123">
    <property type="entry name" value="Y_Y_Y"/>
</dbReference>
<dbReference type="InterPro" id="IPR000160">
    <property type="entry name" value="GGDEF_dom"/>
</dbReference>
<feature type="domain" description="GGDEF" evidence="5">
    <location>
        <begin position="854"/>
        <end position="988"/>
    </location>
</feature>
<keyword evidence="3" id="KW-1133">Transmembrane helix</keyword>
<dbReference type="SMART" id="SM00267">
    <property type="entry name" value="GGDEF"/>
    <property type="match status" value="1"/>
</dbReference>
<dbReference type="PANTHER" id="PTHR45138">
    <property type="entry name" value="REGULATORY COMPONENTS OF SENSORY TRANSDUCTION SYSTEM"/>
    <property type="match status" value="1"/>
</dbReference>
<dbReference type="FunFam" id="3.30.70.270:FF:000001">
    <property type="entry name" value="Diguanylate cyclase domain protein"/>
    <property type="match status" value="1"/>
</dbReference>
<feature type="chain" id="PRO_5011779350" description="diguanylate cyclase" evidence="4">
    <location>
        <begin position="39"/>
        <end position="988"/>
    </location>
</feature>
<feature type="transmembrane region" description="Helical" evidence="3">
    <location>
        <begin position="765"/>
        <end position="788"/>
    </location>
</feature>
<dbReference type="CDD" id="cd01949">
    <property type="entry name" value="GGDEF"/>
    <property type="match status" value="1"/>
</dbReference>
<dbReference type="InterPro" id="IPR050469">
    <property type="entry name" value="Diguanylate_Cyclase"/>
</dbReference>
<dbReference type="GO" id="GO:1902201">
    <property type="term" value="P:negative regulation of bacterial-type flagellum-dependent cell motility"/>
    <property type="evidence" value="ECO:0007669"/>
    <property type="project" value="TreeGrafter"/>
</dbReference>
<feature type="signal peptide" evidence="4">
    <location>
        <begin position="1"/>
        <end position="38"/>
    </location>
</feature>
<keyword evidence="3" id="KW-0812">Transmembrane</keyword>
<name>A0A1I4R3M7_9BURK</name>
<reference evidence="6 7" key="1">
    <citation type="submission" date="2016-10" db="EMBL/GenBank/DDBJ databases">
        <authorList>
            <person name="de Groot N.N."/>
        </authorList>
    </citation>
    <scope>NUCLEOTIDE SEQUENCE [LARGE SCALE GENOMIC DNA]</scope>
    <source>
        <strain evidence="6 7">ATCC 43154</strain>
    </source>
</reference>
<dbReference type="GO" id="GO:0052621">
    <property type="term" value="F:diguanylate cyclase activity"/>
    <property type="evidence" value="ECO:0007669"/>
    <property type="project" value="UniProtKB-EC"/>
</dbReference>
<dbReference type="AlphaFoldDB" id="A0A1I4R3M7"/>
<evidence type="ECO:0000256" key="3">
    <source>
        <dbReference type="SAM" id="Phobius"/>
    </source>
</evidence>
<dbReference type="STRING" id="758825.SAMN02982985_04141"/>
<evidence type="ECO:0000259" key="5">
    <source>
        <dbReference type="PROSITE" id="PS50887"/>
    </source>
</evidence>
<dbReference type="InterPro" id="IPR029787">
    <property type="entry name" value="Nucleotide_cyclase"/>
</dbReference>
<dbReference type="GO" id="GO:0005886">
    <property type="term" value="C:plasma membrane"/>
    <property type="evidence" value="ECO:0007669"/>
    <property type="project" value="TreeGrafter"/>
</dbReference>